<keyword evidence="3" id="KW-1185">Reference proteome</keyword>
<gene>
    <name evidence="2" type="ORF">ELQ35_05755</name>
</gene>
<dbReference type="RefSeq" id="WP_126863869.1">
    <property type="nucleotide sequence ID" value="NZ_JAUSTX010000020.1"/>
</dbReference>
<protein>
    <recommendedName>
        <fullName evidence="1">Spore germination GerAC-like C-terminal domain-containing protein</fullName>
    </recommendedName>
</protein>
<evidence type="ECO:0000313" key="3">
    <source>
        <dbReference type="Proteomes" id="UP000267430"/>
    </source>
</evidence>
<dbReference type="Proteomes" id="UP000267430">
    <property type="component" value="Unassembled WGS sequence"/>
</dbReference>
<dbReference type="InterPro" id="IPR038501">
    <property type="entry name" value="Spore_GerAC_C_sf"/>
</dbReference>
<dbReference type="Pfam" id="PF05504">
    <property type="entry name" value="Spore_GerAC"/>
    <property type="match status" value="1"/>
</dbReference>
<evidence type="ECO:0000259" key="1">
    <source>
        <dbReference type="Pfam" id="PF05504"/>
    </source>
</evidence>
<dbReference type="OrthoDB" id="2986797at2"/>
<reference evidence="2 3" key="1">
    <citation type="submission" date="2018-12" db="EMBL/GenBank/DDBJ databases">
        <title>Bacillus chawlae sp. nov., Bacillus glennii sp. nov., and Bacillus saganii sp. nov. Isolated from the Vehicle Assembly Building at Kennedy Space Center where the Viking Spacecraft were Assembled.</title>
        <authorList>
            <person name="Seuylemezian A."/>
            <person name="Vaishampayan P."/>
        </authorList>
    </citation>
    <scope>NUCLEOTIDE SEQUENCE [LARGE SCALE GENOMIC DNA]</scope>
    <source>
        <strain evidence="2 3">L5</strain>
    </source>
</reference>
<sequence length="106" mass="12625">MCLLFGAWQACHFGKQYAVRAARLDEYKGQKNLNDPKELRKLNNEIEAYLNQQTKDLFKKMQQLKVDPLQVGTRSLTPFTKPMNDKEWMSYWRKMLSSESCEKEWT</sequence>
<accession>A0A3S0U675</accession>
<feature type="domain" description="Spore germination GerAC-like C-terminal" evidence="1">
    <location>
        <begin position="22"/>
        <end position="88"/>
    </location>
</feature>
<organism evidence="2 3">
    <name type="scientific">Peribacillus cavernae</name>
    <dbReference type="NCBI Taxonomy" id="1674310"/>
    <lineage>
        <taxon>Bacteria</taxon>
        <taxon>Bacillati</taxon>
        <taxon>Bacillota</taxon>
        <taxon>Bacilli</taxon>
        <taxon>Bacillales</taxon>
        <taxon>Bacillaceae</taxon>
        <taxon>Peribacillus</taxon>
    </lineage>
</organism>
<name>A0A3S0U675_9BACI</name>
<dbReference type="AlphaFoldDB" id="A0A3S0U675"/>
<dbReference type="EMBL" id="RYZZ01000006">
    <property type="protein sequence ID" value="RUQ31084.1"/>
    <property type="molecule type" value="Genomic_DNA"/>
</dbReference>
<proteinExistence type="predicted"/>
<comment type="caution">
    <text evidence="2">The sequence shown here is derived from an EMBL/GenBank/DDBJ whole genome shotgun (WGS) entry which is preliminary data.</text>
</comment>
<dbReference type="Gene3D" id="3.30.300.210">
    <property type="entry name" value="Nutrient germinant receptor protein C, domain 3"/>
    <property type="match status" value="1"/>
</dbReference>
<evidence type="ECO:0000313" key="2">
    <source>
        <dbReference type="EMBL" id="RUQ31084.1"/>
    </source>
</evidence>
<dbReference type="InterPro" id="IPR046953">
    <property type="entry name" value="Spore_GerAC-like_C"/>
</dbReference>